<feature type="compositionally biased region" description="Low complexity" evidence="1">
    <location>
        <begin position="10"/>
        <end position="23"/>
    </location>
</feature>
<feature type="domain" description="Transketolase-like pyrimidine-binding" evidence="2">
    <location>
        <begin position="36"/>
        <end position="201"/>
    </location>
</feature>
<dbReference type="Pfam" id="PF02780">
    <property type="entry name" value="Transketolase_C"/>
    <property type="match status" value="1"/>
</dbReference>
<sequence length="346" mass="35742">MTETTSPAKTADPTAQATAEATAETVTRPLVDAPVYDCRQAFAEELIALAREDSRVVVVCNDSVGSSNLSGFRDEFPDRLINVGIAEQNMVGVGAGLANAGYVPFVSAAGPFLTGRALEQIKADCAYSGHKVVLCGQSPGMAYGELGPTHHSVEDLSWLRAVADLTVVVPTDRAQTRAAVRWAHAHDGPSYLRVPRFKVPDVTPPGAPFAPGRALTLRDGGDVTLVAIGTMVPRALIAADRLAADGISARVLNTPFVDPLDETAILRAAAETRAIVTAEEATVSGGLGAAVASLTGQHSPVPLRLLGVSGFAPTGSPEGLLEHFGLTAGAMHRAAREALGLPSSAS</sequence>
<dbReference type="RefSeq" id="WP_078853502.1">
    <property type="nucleotide sequence ID" value="NZ_JABXWF010000025.1"/>
</dbReference>
<dbReference type="InterPro" id="IPR005475">
    <property type="entry name" value="Transketolase-like_Pyr-bd"/>
</dbReference>
<evidence type="ECO:0000256" key="1">
    <source>
        <dbReference type="SAM" id="MobiDB-lite"/>
    </source>
</evidence>
<dbReference type="PANTHER" id="PTHR43825">
    <property type="entry name" value="PYRUVATE DEHYDROGENASE E1 COMPONENT"/>
    <property type="match status" value="1"/>
</dbReference>
<dbReference type="Gene3D" id="3.40.50.920">
    <property type="match status" value="1"/>
</dbReference>
<dbReference type="InterPro" id="IPR051157">
    <property type="entry name" value="PDH/Transketolase"/>
</dbReference>
<dbReference type="SUPFAM" id="SSF52518">
    <property type="entry name" value="Thiamin diphosphate-binding fold (THDP-binding)"/>
    <property type="match status" value="1"/>
</dbReference>
<evidence type="ECO:0000313" key="4">
    <source>
        <dbReference type="Proteomes" id="UP001282474"/>
    </source>
</evidence>
<dbReference type="InterPro" id="IPR033248">
    <property type="entry name" value="Transketolase_C"/>
</dbReference>
<reference evidence="3 4" key="1">
    <citation type="journal article" date="2023" name="Microb. Genom.">
        <title>Mesoterricola silvestris gen. nov., sp. nov., Mesoterricola sediminis sp. nov., Geothrix oryzae sp. nov., Geothrix edaphica sp. nov., Geothrix rubra sp. nov., and Geothrix limicola sp. nov., six novel members of Acidobacteriota isolated from soils.</title>
        <authorList>
            <person name="Weisberg A.J."/>
            <person name="Pearce E."/>
            <person name="Kramer C.G."/>
            <person name="Chang J.H."/>
            <person name="Clarke C.R."/>
        </authorList>
    </citation>
    <scope>NUCLEOTIDE SEQUENCE [LARGE SCALE GENOMIC DNA]</scope>
    <source>
        <strain evidence="3 4">NE20-4-1</strain>
    </source>
</reference>
<dbReference type="SMART" id="SM00861">
    <property type="entry name" value="Transket_pyr"/>
    <property type="match status" value="1"/>
</dbReference>
<dbReference type="Gene3D" id="3.40.50.970">
    <property type="match status" value="1"/>
</dbReference>
<dbReference type="Pfam" id="PF02779">
    <property type="entry name" value="Transket_pyr"/>
    <property type="match status" value="1"/>
</dbReference>
<keyword evidence="4" id="KW-1185">Reference proteome</keyword>
<dbReference type="PANTHER" id="PTHR43825:SF1">
    <property type="entry name" value="TRANSKETOLASE-LIKE PYRIMIDINE-BINDING DOMAIN-CONTAINING PROTEIN"/>
    <property type="match status" value="1"/>
</dbReference>
<evidence type="ECO:0000313" key="3">
    <source>
        <dbReference type="EMBL" id="MDX3041734.1"/>
    </source>
</evidence>
<evidence type="ECO:0000259" key="2">
    <source>
        <dbReference type="SMART" id="SM00861"/>
    </source>
</evidence>
<dbReference type="SUPFAM" id="SSF52922">
    <property type="entry name" value="TK C-terminal domain-like"/>
    <property type="match status" value="1"/>
</dbReference>
<dbReference type="Proteomes" id="UP001282474">
    <property type="component" value="Unassembled WGS sequence"/>
</dbReference>
<name>A0ABU4MZI6_9ACTN</name>
<comment type="caution">
    <text evidence="3">The sequence shown here is derived from an EMBL/GenBank/DDBJ whole genome shotgun (WGS) entry which is preliminary data.</text>
</comment>
<dbReference type="EMBL" id="JARAWJ010000030">
    <property type="protein sequence ID" value="MDX3041734.1"/>
    <property type="molecule type" value="Genomic_DNA"/>
</dbReference>
<dbReference type="InterPro" id="IPR029061">
    <property type="entry name" value="THDP-binding"/>
</dbReference>
<feature type="region of interest" description="Disordered" evidence="1">
    <location>
        <begin position="1"/>
        <end position="23"/>
    </location>
</feature>
<dbReference type="CDD" id="cd07033">
    <property type="entry name" value="TPP_PYR_DXS_TK_like"/>
    <property type="match status" value="1"/>
</dbReference>
<proteinExistence type="predicted"/>
<accession>A0ABU4MZI6</accession>
<organism evidence="3 4">
    <name type="scientific">Streptomyces caniscabiei</name>
    <dbReference type="NCBI Taxonomy" id="2746961"/>
    <lineage>
        <taxon>Bacteria</taxon>
        <taxon>Bacillati</taxon>
        <taxon>Actinomycetota</taxon>
        <taxon>Actinomycetes</taxon>
        <taxon>Kitasatosporales</taxon>
        <taxon>Streptomycetaceae</taxon>
        <taxon>Streptomyces</taxon>
    </lineage>
</organism>
<gene>
    <name evidence="3" type="ORF">PV383_31775</name>
</gene>
<protein>
    <submittedName>
        <fullName evidence="3">Transketolase C-terminal domain-containing protein</fullName>
    </submittedName>
</protein>
<dbReference type="InterPro" id="IPR009014">
    <property type="entry name" value="Transketo_C/PFOR_II"/>
</dbReference>